<sequence>MKGLRKYLSPFTPDQSGAVSVLFHYGGMLIIMDAGGCVGNICGYDEPRWDKKKSAIFSAALRDLDAILGRDELLIQKTKEALGDIDAKFVGLIGTPVPAVIATDYRALKKLMETDYEVPVVPVETNGIDMYDEGVSRAFLQLLKNYLIEEKGSGAKFVVAGSLHDEIGADVDKSRAHGRVGVIGFTPLDTPGSGDYSDMIEALREEGIDNPVIYGMNDTLEDVTLAANVDRNIVVSPAGVKSARWLSDKYGVPYEIAYPLPKERVNAFSNKLKEHEPKKVLIMHQQVLANSLRDILLESSSNMELERVDVASWFMMSKEARKENDAKLNEEEELMKLVEAGGYDMVIGDPLIKRALPGWKGTFLSLPHFAISASLYSSDSDEEYWHKVGAVVK</sequence>
<feature type="domain" description="Nitrogenase/oxidoreductase component 1" evidence="1">
    <location>
        <begin position="48"/>
        <end position="274"/>
    </location>
</feature>
<evidence type="ECO:0000259" key="1">
    <source>
        <dbReference type="Pfam" id="PF00148"/>
    </source>
</evidence>
<dbReference type="InterPro" id="IPR000510">
    <property type="entry name" value="Nase/OxRdtase_comp1"/>
</dbReference>
<accession>A0A223ATR0</accession>
<dbReference type="Pfam" id="PF00148">
    <property type="entry name" value="Oxidored_nitro"/>
    <property type="match status" value="1"/>
</dbReference>
<dbReference type="Gene3D" id="3.40.50.1980">
    <property type="entry name" value="Nitrogenase molybdenum iron protein domain"/>
    <property type="match status" value="2"/>
</dbReference>
<dbReference type="Proteomes" id="UP000214689">
    <property type="component" value="Chromosome"/>
</dbReference>
<reference evidence="3" key="1">
    <citation type="submission" date="2016-05" db="EMBL/GenBank/DDBJ databases">
        <authorList>
            <person name="Holder M.E."/>
            <person name="Ajami N.J."/>
            <person name="Petrosino J.F."/>
        </authorList>
    </citation>
    <scope>NUCLEOTIDE SEQUENCE [LARGE SCALE GENOMIC DNA]</scope>
    <source>
        <strain evidence="3">ATCC 700696</strain>
    </source>
</reference>
<name>A0A223ATR0_9FIRM</name>
<dbReference type="RefSeq" id="WP_094234525.1">
    <property type="nucleotide sequence ID" value="NZ_CP016199.1"/>
</dbReference>
<dbReference type="InterPro" id="IPR049939">
    <property type="entry name" value="NifE-like"/>
</dbReference>
<dbReference type="OrthoDB" id="3199475at2"/>
<dbReference type="SUPFAM" id="SSF53807">
    <property type="entry name" value="Helical backbone' metal receptor"/>
    <property type="match status" value="1"/>
</dbReference>
<proteinExistence type="predicted"/>
<protein>
    <recommendedName>
        <fullName evidence="1">Nitrogenase/oxidoreductase component 1 domain-containing protein</fullName>
    </recommendedName>
</protein>
<evidence type="ECO:0000313" key="3">
    <source>
        <dbReference type="Proteomes" id="UP000214689"/>
    </source>
</evidence>
<gene>
    <name evidence="2" type="ORF">AXF17_07675</name>
</gene>
<dbReference type="EMBL" id="CP016199">
    <property type="protein sequence ID" value="ASS38285.1"/>
    <property type="molecule type" value="Genomic_DNA"/>
</dbReference>
<dbReference type="PANTHER" id="PTHR42956">
    <property type="entry name" value="NITROGENASE IRON-MOLYBDENUM COFACTOR BIOSYNTHESIS PROTEIN NIFE"/>
    <property type="match status" value="1"/>
</dbReference>
<dbReference type="AlphaFoldDB" id="A0A223ATR0"/>
<dbReference type="GO" id="GO:0016491">
    <property type="term" value="F:oxidoreductase activity"/>
    <property type="evidence" value="ECO:0007669"/>
    <property type="project" value="InterPro"/>
</dbReference>
<dbReference type="PANTHER" id="PTHR42956:SF1">
    <property type="entry name" value="NITROGENASE IRON-MOLYBDENUM COFACTOR BIOSYNTHESIS PROTEIN NIFE"/>
    <property type="match status" value="1"/>
</dbReference>
<keyword evidence="3" id="KW-1185">Reference proteome</keyword>
<organism evidence="2 3">
    <name type="scientific">Mogibacterium pumilum</name>
    <dbReference type="NCBI Taxonomy" id="86332"/>
    <lineage>
        <taxon>Bacteria</taxon>
        <taxon>Bacillati</taxon>
        <taxon>Bacillota</taxon>
        <taxon>Clostridia</taxon>
        <taxon>Peptostreptococcales</taxon>
        <taxon>Anaerovoracaceae</taxon>
        <taxon>Mogibacterium</taxon>
    </lineage>
</organism>
<evidence type="ECO:0000313" key="2">
    <source>
        <dbReference type="EMBL" id="ASS38285.1"/>
    </source>
</evidence>